<feature type="binding site" evidence="12">
    <location>
        <position position="254"/>
    </location>
    <ligand>
        <name>K(+)</name>
        <dbReference type="ChEBI" id="CHEBI:29103"/>
    </ligand>
</feature>
<comment type="function">
    <text evidence="12">Catalyzes the phosphorylation of ribose at O-5 in a reaction requiring ATP and magnesium. The resulting D-ribose-5-phosphate can then be used either for sythesis of nucleotides, histidine, and tryptophan, or as a component of the pentose phosphate pathway.</text>
</comment>
<dbReference type="PRINTS" id="PR00990">
    <property type="entry name" value="RIBOKINASE"/>
</dbReference>
<evidence type="ECO:0000256" key="2">
    <source>
        <dbReference type="ARBA" id="ARBA00012035"/>
    </source>
</evidence>
<evidence type="ECO:0000256" key="9">
    <source>
        <dbReference type="ARBA" id="ARBA00022842"/>
    </source>
</evidence>
<comment type="similarity">
    <text evidence="1">Belongs to the carbohydrate kinase pfkB family.</text>
</comment>
<dbReference type="GO" id="GO:0046872">
    <property type="term" value="F:metal ion binding"/>
    <property type="evidence" value="ECO:0007669"/>
    <property type="project" value="UniProtKB-KW"/>
</dbReference>
<dbReference type="eggNOG" id="COG0524">
    <property type="taxonomic scope" value="Bacteria"/>
</dbReference>
<keyword evidence="11 12" id="KW-0119">Carbohydrate metabolism</keyword>
<evidence type="ECO:0000256" key="3">
    <source>
        <dbReference type="ARBA" id="ARBA00016943"/>
    </source>
</evidence>
<evidence type="ECO:0000313" key="15">
    <source>
        <dbReference type="Proteomes" id="UP000006008"/>
    </source>
</evidence>
<feature type="binding site" evidence="12">
    <location>
        <position position="290"/>
    </location>
    <ligand>
        <name>K(+)</name>
        <dbReference type="ChEBI" id="CHEBI:29103"/>
    </ligand>
</feature>
<feature type="binding site" evidence="12">
    <location>
        <position position="299"/>
    </location>
    <ligand>
        <name>K(+)</name>
        <dbReference type="ChEBI" id="CHEBI:29103"/>
    </ligand>
</feature>
<feature type="binding site" evidence="12">
    <location>
        <begin position="15"/>
        <end position="17"/>
    </location>
    <ligand>
        <name>substrate</name>
    </ligand>
</feature>
<dbReference type="GO" id="GO:0005524">
    <property type="term" value="F:ATP binding"/>
    <property type="evidence" value="ECO:0007669"/>
    <property type="project" value="UniProtKB-UniRule"/>
</dbReference>
<reference evidence="14 15" key="1">
    <citation type="submission" date="2011-08" db="EMBL/GenBank/DDBJ databases">
        <title>The Genome Sequence of Alistipes indistinctus YIT 12060.</title>
        <authorList>
            <consortium name="The Broad Institute Genome Sequencing Platform"/>
            <person name="Earl A."/>
            <person name="Ward D."/>
            <person name="Feldgarden M."/>
            <person name="Gevers D."/>
            <person name="Morotomi M."/>
            <person name="Young S.K."/>
            <person name="Zeng Q."/>
            <person name="Gargeya S."/>
            <person name="Fitzgerald M."/>
            <person name="Haas B."/>
            <person name="Abouelleil A."/>
            <person name="Alvarado L."/>
            <person name="Arachchi H.M."/>
            <person name="Berlin A."/>
            <person name="Brown A."/>
            <person name="Chapman S.B."/>
            <person name="Chen Z."/>
            <person name="Dunbar C."/>
            <person name="Freedman E."/>
            <person name="Gearin G."/>
            <person name="Gellesch M."/>
            <person name="Goldberg J."/>
            <person name="Griggs A."/>
            <person name="Gujja S."/>
            <person name="Heiman D."/>
            <person name="Howarth C."/>
            <person name="Larson L."/>
            <person name="Lui A."/>
            <person name="MacDonald P.J.P."/>
            <person name="Montmayeur A."/>
            <person name="Murphy C."/>
            <person name="Neiman D."/>
            <person name="Pearson M."/>
            <person name="Priest M."/>
            <person name="Roberts A."/>
            <person name="Saif S."/>
            <person name="Shea T."/>
            <person name="Shenoy N."/>
            <person name="Sisk P."/>
            <person name="Stolte C."/>
            <person name="Sykes S."/>
            <person name="Wortman J."/>
            <person name="Nusbaum C."/>
            <person name="Birren B."/>
        </authorList>
    </citation>
    <scope>NUCLEOTIDE SEQUENCE [LARGE SCALE GENOMIC DNA]</scope>
    <source>
        <strain evidence="14 15">YIT 12060</strain>
    </source>
</reference>
<dbReference type="HAMAP" id="MF_01987">
    <property type="entry name" value="Ribokinase"/>
    <property type="match status" value="1"/>
</dbReference>
<dbReference type="GeneID" id="92816139"/>
<dbReference type="HOGENOM" id="CLU_027634_2_2_10"/>
<feature type="binding site" evidence="12">
    <location>
        <position position="284"/>
    </location>
    <ligand>
        <name>ATP</name>
        <dbReference type="ChEBI" id="CHEBI:30616"/>
    </ligand>
</feature>
<evidence type="ECO:0000256" key="8">
    <source>
        <dbReference type="ARBA" id="ARBA00022840"/>
    </source>
</evidence>
<dbReference type="STRING" id="742725.HMPREF9450_00846"/>
<dbReference type="InterPro" id="IPR011611">
    <property type="entry name" value="PfkB_dom"/>
</dbReference>
<keyword evidence="5 12" id="KW-0479">Metal-binding</keyword>
<evidence type="ECO:0000256" key="4">
    <source>
        <dbReference type="ARBA" id="ARBA00022679"/>
    </source>
</evidence>
<dbReference type="InterPro" id="IPR011877">
    <property type="entry name" value="Ribokinase"/>
</dbReference>
<evidence type="ECO:0000256" key="5">
    <source>
        <dbReference type="ARBA" id="ARBA00022723"/>
    </source>
</evidence>
<keyword evidence="8 12" id="KW-0067">ATP-binding</keyword>
<comment type="cofactor">
    <cofactor evidence="12">
        <name>Mg(2+)</name>
        <dbReference type="ChEBI" id="CHEBI:18420"/>
    </cofactor>
    <text evidence="12">Requires a divalent cation, most likely magnesium in vivo, as an electrophilic catalyst to aid phosphoryl group transfer. It is the chelate of the metal and the nucleotide that is the actual substrate.</text>
</comment>
<evidence type="ECO:0000256" key="1">
    <source>
        <dbReference type="ARBA" id="ARBA00005380"/>
    </source>
</evidence>
<dbReference type="GO" id="GO:0019303">
    <property type="term" value="P:D-ribose catabolic process"/>
    <property type="evidence" value="ECO:0007669"/>
    <property type="project" value="UniProtKB-UniRule"/>
</dbReference>
<dbReference type="RefSeq" id="WP_009133652.1">
    <property type="nucleotide sequence ID" value="NZ_CP102250.1"/>
</dbReference>
<organism evidence="14 15">
    <name type="scientific">Alistipes indistinctus YIT 12060</name>
    <dbReference type="NCBI Taxonomy" id="742725"/>
    <lineage>
        <taxon>Bacteria</taxon>
        <taxon>Pseudomonadati</taxon>
        <taxon>Bacteroidota</taxon>
        <taxon>Bacteroidia</taxon>
        <taxon>Bacteroidales</taxon>
        <taxon>Rikenellaceae</taxon>
        <taxon>Alistipes</taxon>
    </lineage>
</organism>
<dbReference type="CDD" id="cd01174">
    <property type="entry name" value="ribokinase"/>
    <property type="match status" value="1"/>
</dbReference>
<dbReference type="GO" id="GO:0004747">
    <property type="term" value="F:ribokinase activity"/>
    <property type="evidence" value="ECO:0007669"/>
    <property type="project" value="UniProtKB-UniRule"/>
</dbReference>
<feature type="binding site" evidence="12">
    <location>
        <position position="295"/>
    </location>
    <ligand>
        <name>K(+)</name>
        <dbReference type="ChEBI" id="CHEBI:29103"/>
    </ligand>
</feature>
<keyword evidence="10 12" id="KW-0630">Potassium</keyword>
<accession>G5H703</accession>
<feature type="active site" description="Proton acceptor" evidence="12">
    <location>
        <position position="260"/>
    </location>
</feature>
<dbReference type="NCBIfam" id="TIGR02152">
    <property type="entry name" value="D_ribokin_bact"/>
    <property type="match status" value="1"/>
</dbReference>
<feature type="binding site" evidence="12">
    <location>
        <position position="293"/>
    </location>
    <ligand>
        <name>K(+)</name>
        <dbReference type="ChEBI" id="CHEBI:29103"/>
    </ligand>
</feature>
<feature type="binding site" evidence="12">
    <location>
        <begin position="259"/>
        <end position="260"/>
    </location>
    <ligand>
        <name>ATP</name>
        <dbReference type="ChEBI" id="CHEBI:30616"/>
    </ligand>
</feature>
<protein>
    <recommendedName>
        <fullName evidence="3 12">Ribokinase</fullName>
        <shortName evidence="12">RK</shortName>
        <ecNumber evidence="2 12">2.7.1.15</ecNumber>
    </recommendedName>
</protein>
<keyword evidence="6 12" id="KW-0547">Nucleotide-binding</keyword>
<feature type="binding site" evidence="12">
    <location>
        <position position="144"/>
    </location>
    <ligand>
        <name>substrate</name>
    </ligand>
</feature>
<dbReference type="Pfam" id="PF00294">
    <property type="entry name" value="PfkB"/>
    <property type="match status" value="1"/>
</dbReference>
<comment type="pathway">
    <text evidence="12">Carbohydrate metabolism; D-ribose degradation; D-ribose 5-phosphate from beta-D-ribopyranose: step 2/2.</text>
</comment>
<evidence type="ECO:0000313" key="14">
    <source>
        <dbReference type="EMBL" id="EHB92642.1"/>
    </source>
</evidence>
<dbReference type="InterPro" id="IPR029056">
    <property type="entry name" value="Ribokinase-like"/>
</dbReference>
<feature type="binding site" evidence="12">
    <location>
        <begin position="226"/>
        <end position="231"/>
    </location>
    <ligand>
        <name>ATP</name>
        <dbReference type="ChEBI" id="CHEBI:30616"/>
    </ligand>
</feature>
<evidence type="ECO:0000256" key="6">
    <source>
        <dbReference type="ARBA" id="ARBA00022741"/>
    </source>
</evidence>
<dbReference type="Gene3D" id="3.40.1190.20">
    <property type="match status" value="1"/>
</dbReference>
<dbReference type="InterPro" id="IPR002173">
    <property type="entry name" value="Carboh/pur_kinase_PfkB_CS"/>
</dbReference>
<keyword evidence="7 12" id="KW-0418">Kinase</keyword>
<sequence>MKSENKHIVVVGSINTDMTVKSGKLPRPGETVLGGVFFKNQGGKGANQAVAAARLGASVRMIAKVGKDAFGEESVASLAREGVDTAGILTDAEHPSGIAMILVDDRGENMISVASGANLALTPEELGAVEEIIRSAGIVLMQLEIPMPVIEYVARMAKQHGATVILNPAPAPKQQLPPELLAHVDILIPNQTEAELISGTAVNDYESAAAAAGKIGQMGVRTVIITMGAHGVFVYDSESGNSEIIVAKRVKATDTTAAGDCFCGALSVALNEGRPLNEALDFANRAAAISVTRRGAQPSLPYLHEMSTR</sequence>
<dbReference type="PROSITE" id="PS00584">
    <property type="entry name" value="PFKB_KINASES_2"/>
    <property type="match status" value="1"/>
</dbReference>
<comment type="catalytic activity">
    <reaction evidence="12">
        <text>D-ribose + ATP = D-ribose 5-phosphate + ADP + H(+)</text>
        <dbReference type="Rhea" id="RHEA:13697"/>
        <dbReference type="ChEBI" id="CHEBI:15378"/>
        <dbReference type="ChEBI" id="CHEBI:30616"/>
        <dbReference type="ChEBI" id="CHEBI:47013"/>
        <dbReference type="ChEBI" id="CHEBI:78346"/>
        <dbReference type="ChEBI" id="CHEBI:456216"/>
        <dbReference type="EC" id="2.7.1.15"/>
    </reaction>
</comment>
<comment type="activity regulation">
    <text evidence="12">Activated by a monovalent cation that binds near, but not in, the active site. The most likely occupant of the site in vivo is potassium. Ion binding induces a conformational change that may alter substrate affinity.</text>
</comment>
<evidence type="ECO:0000256" key="12">
    <source>
        <dbReference type="HAMAP-Rule" id="MF_01987"/>
    </source>
</evidence>
<name>G5H703_9BACT</name>
<evidence type="ECO:0000256" key="11">
    <source>
        <dbReference type="ARBA" id="ARBA00023277"/>
    </source>
</evidence>
<dbReference type="OrthoDB" id="9775849at2"/>
<keyword evidence="4 12" id="KW-0808">Transferase</keyword>
<dbReference type="EMBL" id="ADLD01000009">
    <property type="protein sequence ID" value="EHB92642.1"/>
    <property type="molecule type" value="Genomic_DNA"/>
</dbReference>
<comment type="similarity">
    <text evidence="12">Belongs to the carbohydrate kinase PfkB family. Ribokinase subfamily.</text>
</comment>
<proteinExistence type="inferred from homology"/>
<dbReference type="GO" id="GO:0005829">
    <property type="term" value="C:cytosol"/>
    <property type="evidence" value="ECO:0007669"/>
    <property type="project" value="TreeGrafter"/>
</dbReference>
<comment type="caution">
    <text evidence="14">The sequence shown here is derived from an EMBL/GenBank/DDBJ whole genome shotgun (WGS) entry which is preliminary data.</text>
</comment>
<feature type="binding site" evidence="12">
    <location>
        <position position="256"/>
    </location>
    <ligand>
        <name>K(+)</name>
        <dbReference type="ChEBI" id="CHEBI:29103"/>
    </ligand>
</feature>
<dbReference type="InterPro" id="IPR002139">
    <property type="entry name" value="Ribo/fructo_kinase"/>
</dbReference>
<evidence type="ECO:0000259" key="13">
    <source>
        <dbReference type="Pfam" id="PF00294"/>
    </source>
</evidence>
<dbReference type="EC" id="2.7.1.15" evidence="2 12"/>
<dbReference type="PATRIC" id="fig|742725.3.peg.899"/>
<evidence type="ECO:0000256" key="7">
    <source>
        <dbReference type="ARBA" id="ARBA00022777"/>
    </source>
</evidence>
<dbReference type="PANTHER" id="PTHR10584">
    <property type="entry name" value="SUGAR KINASE"/>
    <property type="match status" value="1"/>
</dbReference>
<feature type="domain" description="Carbohydrate kinase PfkB" evidence="13">
    <location>
        <begin position="6"/>
        <end position="301"/>
    </location>
</feature>
<feature type="binding site" evidence="12">
    <location>
        <position position="260"/>
    </location>
    <ligand>
        <name>substrate</name>
    </ligand>
</feature>
<comment type="subcellular location">
    <subcellularLocation>
        <location evidence="12">Cytoplasm</location>
    </subcellularLocation>
</comment>
<gene>
    <name evidence="12" type="primary">rbsK</name>
    <name evidence="14" type="ORF">HMPREF9450_00846</name>
</gene>
<dbReference type="Proteomes" id="UP000006008">
    <property type="component" value="Unassembled WGS sequence"/>
</dbReference>
<keyword evidence="12" id="KW-0963">Cytoplasm</keyword>
<keyword evidence="15" id="KW-1185">Reference proteome</keyword>
<comment type="caution">
    <text evidence="12">Lacks conserved residue(s) required for the propagation of feature annotation.</text>
</comment>
<keyword evidence="9 12" id="KW-0460">Magnesium</keyword>
<dbReference type="UniPathway" id="UPA00916">
    <property type="reaction ID" value="UER00889"/>
</dbReference>
<feature type="binding site" evidence="12">
    <location>
        <begin position="43"/>
        <end position="47"/>
    </location>
    <ligand>
        <name>substrate</name>
    </ligand>
</feature>
<evidence type="ECO:0000256" key="10">
    <source>
        <dbReference type="ARBA" id="ARBA00022958"/>
    </source>
</evidence>
<dbReference type="SUPFAM" id="SSF53613">
    <property type="entry name" value="Ribokinase-like"/>
    <property type="match status" value="1"/>
</dbReference>
<feature type="binding site" evidence="12">
    <location>
        <position position="190"/>
    </location>
    <ligand>
        <name>ATP</name>
        <dbReference type="ChEBI" id="CHEBI:30616"/>
    </ligand>
</feature>
<dbReference type="NCBIfam" id="NF008353">
    <property type="entry name" value="PRK11142.1"/>
    <property type="match status" value="1"/>
</dbReference>
<dbReference type="AlphaFoldDB" id="G5H703"/>
<dbReference type="PANTHER" id="PTHR10584:SF166">
    <property type="entry name" value="RIBOKINASE"/>
    <property type="match status" value="1"/>
</dbReference>
<comment type="subunit">
    <text evidence="12">Homodimer.</text>
</comment>